<evidence type="ECO:0000259" key="2">
    <source>
        <dbReference type="Pfam" id="PF25545"/>
    </source>
</evidence>
<dbReference type="EMBL" id="JAULSO010000005">
    <property type="protein sequence ID" value="KAK3682815.1"/>
    <property type="molecule type" value="Genomic_DNA"/>
</dbReference>
<dbReference type="PANTHER" id="PTHR42470:SF1">
    <property type="entry name" value="VAST DOMAIN-CONTAINING PROTEIN"/>
    <property type="match status" value="1"/>
</dbReference>
<dbReference type="Pfam" id="PF25545">
    <property type="entry name" value="DUF7924"/>
    <property type="match status" value="1"/>
</dbReference>
<evidence type="ECO:0000313" key="3">
    <source>
        <dbReference type="EMBL" id="KAK3682815.1"/>
    </source>
</evidence>
<gene>
    <name evidence="3" type="ORF">B0T22DRAFT_294968</name>
</gene>
<feature type="domain" description="DUF7924" evidence="2">
    <location>
        <begin position="215"/>
        <end position="397"/>
    </location>
</feature>
<keyword evidence="4" id="KW-1185">Reference proteome</keyword>
<feature type="compositionally biased region" description="Polar residues" evidence="1">
    <location>
        <begin position="438"/>
        <end position="447"/>
    </location>
</feature>
<organism evidence="3 4">
    <name type="scientific">Podospora appendiculata</name>
    <dbReference type="NCBI Taxonomy" id="314037"/>
    <lineage>
        <taxon>Eukaryota</taxon>
        <taxon>Fungi</taxon>
        <taxon>Dikarya</taxon>
        <taxon>Ascomycota</taxon>
        <taxon>Pezizomycotina</taxon>
        <taxon>Sordariomycetes</taxon>
        <taxon>Sordariomycetidae</taxon>
        <taxon>Sordariales</taxon>
        <taxon>Podosporaceae</taxon>
        <taxon>Podospora</taxon>
    </lineage>
</organism>
<dbReference type="PANTHER" id="PTHR42470">
    <property type="entry name" value="VAST DOMAIN-CONTAINING PROTEIN"/>
    <property type="match status" value="1"/>
</dbReference>
<proteinExistence type="predicted"/>
<comment type="caution">
    <text evidence="3">The sequence shown here is derived from an EMBL/GenBank/DDBJ whole genome shotgun (WGS) entry which is preliminary data.</text>
</comment>
<feature type="region of interest" description="Disordered" evidence="1">
    <location>
        <begin position="46"/>
        <end position="81"/>
    </location>
</feature>
<dbReference type="Proteomes" id="UP001270362">
    <property type="component" value="Unassembled WGS sequence"/>
</dbReference>
<accession>A0AAE1C8J1</accession>
<name>A0AAE1C8J1_9PEZI</name>
<dbReference type="InterPro" id="IPR057684">
    <property type="entry name" value="DUF7924"/>
</dbReference>
<feature type="compositionally biased region" description="Low complexity" evidence="1">
    <location>
        <begin position="411"/>
        <end position="437"/>
    </location>
</feature>
<evidence type="ECO:0000313" key="4">
    <source>
        <dbReference type="Proteomes" id="UP001270362"/>
    </source>
</evidence>
<evidence type="ECO:0000256" key="1">
    <source>
        <dbReference type="SAM" id="MobiDB-lite"/>
    </source>
</evidence>
<sequence>MDSRPPKRSYATFLADFIEPVHPLVPRTSTSLHSFVSEWLESVGSDRPKRRCRSSSPLHDGSKNGPVLRQPARSLPDMDMASNMRDADGFVVPSLPASIASRSAPVDADLGASTPSEISRRSSAKSLVEDPFYRVLNLSTNGIHLRDINEEYPDQIADLVRDVGKERSSPGPSPDEVRNDAALHKLETNGGEPDVEEYFRNHVYPYSEPTGALQRSDRQPISKHAVPATGSKFRVSNPIPDMLYGYSRNAFSQQNAQLASMGVEPVANNQGLIYPFFIVEFKGDGPAGAGSLWVATNQCLGGSASCVNVTERLNRQLRHGKNDMVRPINSAVFSVAMTGTEARLYISWKHNDLEYHTRKVRGFLLQDPDHYIEFRKHVSNILDWGKDKRLDDIRQALDHLQKESKKTTSQAAKARPSPSTSASSSSAKKQKPSPSRRNSLQSNSAQAPSEPDPDTYWKWDETVAKWYHVCRDGSITWGQQNEDSTPAGFVRY</sequence>
<reference evidence="3" key="1">
    <citation type="journal article" date="2023" name="Mol. Phylogenet. Evol.">
        <title>Genome-scale phylogeny and comparative genomics of the fungal order Sordariales.</title>
        <authorList>
            <person name="Hensen N."/>
            <person name="Bonometti L."/>
            <person name="Westerberg I."/>
            <person name="Brannstrom I.O."/>
            <person name="Guillou S."/>
            <person name="Cros-Aarteil S."/>
            <person name="Calhoun S."/>
            <person name="Haridas S."/>
            <person name="Kuo A."/>
            <person name="Mondo S."/>
            <person name="Pangilinan J."/>
            <person name="Riley R."/>
            <person name="LaButti K."/>
            <person name="Andreopoulos B."/>
            <person name="Lipzen A."/>
            <person name="Chen C."/>
            <person name="Yan M."/>
            <person name="Daum C."/>
            <person name="Ng V."/>
            <person name="Clum A."/>
            <person name="Steindorff A."/>
            <person name="Ohm R.A."/>
            <person name="Martin F."/>
            <person name="Silar P."/>
            <person name="Natvig D.O."/>
            <person name="Lalanne C."/>
            <person name="Gautier V."/>
            <person name="Ament-Velasquez S.L."/>
            <person name="Kruys A."/>
            <person name="Hutchinson M.I."/>
            <person name="Powell A.J."/>
            <person name="Barry K."/>
            <person name="Miller A.N."/>
            <person name="Grigoriev I.V."/>
            <person name="Debuchy R."/>
            <person name="Gladieux P."/>
            <person name="Hiltunen Thoren M."/>
            <person name="Johannesson H."/>
        </authorList>
    </citation>
    <scope>NUCLEOTIDE SEQUENCE</scope>
    <source>
        <strain evidence="3">CBS 314.62</strain>
    </source>
</reference>
<feature type="region of interest" description="Disordered" evidence="1">
    <location>
        <begin position="400"/>
        <end position="455"/>
    </location>
</feature>
<protein>
    <recommendedName>
        <fullName evidence="2">DUF7924 domain-containing protein</fullName>
    </recommendedName>
</protein>
<reference evidence="3" key="2">
    <citation type="submission" date="2023-06" db="EMBL/GenBank/DDBJ databases">
        <authorList>
            <consortium name="Lawrence Berkeley National Laboratory"/>
            <person name="Haridas S."/>
            <person name="Hensen N."/>
            <person name="Bonometti L."/>
            <person name="Westerberg I."/>
            <person name="Brannstrom I.O."/>
            <person name="Guillou S."/>
            <person name="Cros-Aarteil S."/>
            <person name="Calhoun S."/>
            <person name="Kuo A."/>
            <person name="Mondo S."/>
            <person name="Pangilinan J."/>
            <person name="Riley R."/>
            <person name="Labutti K."/>
            <person name="Andreopoulos B."/>
            <person name="Lipzen A."/>
            <person name="Chen C."/>
            <person name="Yanf M."/>
            <person name="Daum C."/>
            <person name="Ng V."/>
            <person name="Clum A."/>
            <person name="Steindorff A."/>
            <person name="Ohm R."/>
            <person name="Martin F."/>
            <person name="Silar P."/>
            <person name="Natvig D."/>
            <person name="Lalanne C."/>
            <person name="Gautier V."/>
            <person name="Ament-Velasquez S.L."/>
            <person name="Kruys A."/>
            <person name="Hutchinson M.I."/>
            <person name="Powell A.J."/>
            <person name="Barry K."/>
            <person name="Miller A.N."/>
            <person name="Grigoriev I.V."/>
            <person name="Debuchy R."/>
            <person name="Gladieux P."/>
            <person name="Thoren M.H."/>
            <person name="Johannesson H."/>
        </authorList>
    </citation>
    <scope>NUCLEOTIDE SEQUENCE</scope>
    <source>
        <strain evidence="3">CBS 314.62</strain>
    </source>
</reference>
<dbReference type="AlphaFoldDB" id="A0AAE1C8J1"/>